<dbReference type="EMBL" id="JAMTCD010000007">
    <property type="protein sequence ID" value="MCT7941730.1"/>
    <property type="molecule type" value="Genomic_DNA"/>
</dbReference>
<evidence type="ECO:0000313" key="2">
    <source>
        <dbReference type="Proteomes" id="UP001155546"/>
    </source>
</evidence>
<comment type="caution">
    <text evidence="1">The sequence shown here is derived from an EMBL/GenBank/DDBJ whole genome shotgun (WGS) entry which is preliminary data.</text>
</comment>
<dbReference type="RefSeq" id="WP_261298113.1">
    <property type="nucleotide sequence ID" value="NZ_JAMTCD010000007.1"/>
</dbReference>
<dbReference type="Proteomes" id="UP001155546">
    <property type="component" value="Unassembled WGS sequence"/>
</dbReference>
<accession>A0A9X2WLZ7</accession>
<organism evidence="1 2">
    <name type="scientific">Shewanella holmiensis</name>
    <dbReference type="NCBI Taxonomy" id="2952222"/>
    <lineage>
        <taxon>Bacteria</taxon>
        <taxon>Pseudomonadati</taxon>
        <taxon>Pseudomonadota</taxon>
        <taxon>Gammaproteobacteria</taxon>
        <taxon>Alteromonadales</taxon>
        <taxon>Shewanellaceae</taxon>
        <taxon>Shewanella</taxon>
    </lineage>
</organism>
<sequence>MANWLYAPFAELQWVTISTPDSLSISPVMRYLALILDEAMAQKAPSKPQVKATYRLN</sequence>
<keyword evidence="2" id="KW-1185">Reference proteome</keyword>
<evidence type="ECO:0000313" key="1">
    <source>
        <dbReference type="EMBL" id="MCT7941730.1"/>
    </source>
</evidence>
<name>A0A9X2WLZ7_9GAMM</name>
<proteinExistence type="predicted"/>
<gene>
    <name evidence="1" type="ORF">NE535_07970</name>
</gene>
<protein>
    <submittedName>
        <fullName evidence="1">Uncharacterized protein</fullName>
    </submittedName>
</protein>
<dbReference type="AlphaFoldDB" id="A0A9X2WLZ7"/>
<reference evidence="1" key="1">
    <citation type="journal article" date="2023" name="Int. J. Syst. Evol. Microbiol.">
        <title>&lt;i&gt;Shewanella septentrionalis&lt;/i&gt; sp. nov. and &lt;i&gt;Shewanella holmiensis&lt;/i&gt; sp. nov., isolated from Baltic Sea water and sediments.</title>
        <authorList>
            <person name="Martin-Rodriguez A.J."/>
            <person name="Thorell K."/>
            <person name="Joffre E."/>
            <person name="Jensie-Markopoulos S."/>
            <person name="Moore E.R.B."/>
            <person name="Sjoling A."/>
        </authorList>
    </citation>
    <scope>NUCLEOTIDE SEQUENCE</scope>
    <source>
        <strain evidence="1">SP1S2-7</strain>
    </source>
</reference>